<reference evidence="2" key="2">
    <citation type="submission" date="2020-12" db="EMBL/GenBank/DDBJ databases">
        <authorList>
            <person name="Kanost M."/>
        </authorList>
    </citation>
    <scope>NUCLEOTIDE SEQUENCE</scope>
</reference>
<accession>A0A922CP87</accession>
<keyword evidence="1" id="KW-0472">Membrane</keyword>
<proteinExistence type="predicted"/>
<name>A0A922CP87_MANSE</name>
<sequence length="190" mass="20584">MSTMAYNNGQPVAEQTEAQMALLHVTSFCWCMGLEVGAKFIGVMHLAVSLVMMIVCSIFAEEARSYVGTAEDAGDGLYSAWYRIAVGVAVLSVMHVLLALLLLFSVLKRLSSGLLVWVYIMLLLSAAALLYAVVMAALHGVSGSGSEIFLSFLEAVLFFGVVGYCVLCVYSYYLLLKSSEDMEGPNKTDY</sequence>
<reference evidence="2" key="1">
    <citation type="journal article" date="2016" name="Insect Biochem. Mol. Biol.">
        <title>Multifaceted biological insights from a draft genome sequence of the tobacco hornworm moth, Manduca sexta.</title>
        <authorList>
            <person name="Kanost M.R."/>
            <person name="Arrese E.L."/>
            <person name="Cao X."/>
            <person name="Chen Y.R."/>
            <person name="Chellapilla S."/>
            <person name="Goldsmith M.R."/>
            <person name="Grosse-Wilde E."/>
            <person name="Heckel D.G."/>
            <person name="Herndon N."/>
            <person name="Jiang H."/>
            <person name="Papanicolaou A."/>
            <person name="Qu J."/>
            <person name="Soulages J.L."/>
            <person name="Vogel H."/>
            <person name="Walters J."/>
            <person name="Waterhouse R.M."/>
            <person name="Ahn S.J."/>
            <person name="Almeida F.C."/>
            <person name="An C."/>
            <person name="Aqrawi P."/>
            <person name="Bretschneider A."/>
            <person name="Bryant W.B."/>
            <person name="Bucks S."/>
            <person name="Chao H."/>
            <person name="Chevignon G."/>
            <person name="Christen J.M."/>
            <person name="Clarke D.F."/>
            <person name="Dittmer N.T."/>
            <person name="Ferguson L.C.F."/>
            <person name="Garavelou S."/>
            <person name="Gordon K.H.J."/>
            <person name="Gunaratna R.T."/>
            <person name="Han Y."/>
            <person name="Hauser F."/>
            <person name="He Y."/>
            <person name="Heidel-Fischer H."/>
            <person name="Hirsh A."/>
            <person name="Hu Y."/>
            <person name="Jiang H."/>
            <person name="Kalra D."/>
            <person name="Klinner C."/>
            <person name="Konig C."/>
            <person name="Kovar C."/>
            <person name="Kroll A.R."/>
            <person name="Kuwar S.S."/>
            <person name="Lee S.L."/>
            <person name="Lehman R."/>
            <person name="Li K."/>
            <person name="Li Z."/>
            <person name="Liang H."/>
            <person name="Lovelace S."/>
            <person name="Lu Z."/>
            <person name="Mansfield J.H."/>
            <person name="McCulloch K.J."/>
            <person name="Mathew T."/>
            <person name="Morton B."/>
            <person name="Muzny D.M."/>
            <person name="Neunemann D."/>
            <person name="Ongeri F."/>
            <person name="Pauchet Y."/>
            <person name="Pu L.L."/>
            <person name="Pyrousis I."/>
            <person name="Rao X.J."/>
            <person name="Redding A."/>
            <person name="Roesel C."/>
            <person name="Sanchez-Gracia A."/>
            <person name="Schaack S."/>
            <person name="Shukla A."/>
            <person name="Tetreau G."/>
            <person name="Wang Y."/>
            <person name="Xiong G.H."/>
            <person name="Traut W."/>
            <person name="Walsh T.K."/>
            <person name="Worley K.C."/>
            <person name="Wu D."/>
            <person name="Wu W."/>
            <person name="Wu Y.Q."/>
            <person name="Zhang X."/>
            <person name="Zou Z."/>
            <person name="Zucker H."/>
            <person name="Briscoe A.D."/>
            <person name="Burmester T."/>
            <person name="Clem R.J."/>
            <person name="Feyereisen R."/>
            <person name="Grimmelikhuijzen C.J.P."/>
            <person name="Hamodrakas S.J."/>
            <person name="Hansson B.S."/>
            <person name="Huguet E."/>
            <person name="Jermiin L.S."/>
            <person name="Lan Q."/>
            <person name="Lehman H.K."/>
            <person name="Lorenzen M."/>
            <person name="Merzendorfer H."/>
            <person name="Michalopoulos I."/>
            <person name="Morton D.B."/>
            <person name="Muthukrishnan S."/>
            <person name="Oakeshott J.G."/>
            <person name="Palmer W."/>
            <person name="Park Y."/>
            <person name="Passarelli A.L."/>
            <person name="Rozas J."/>
            <person name="Schwartz L.M."/>
            <person name="Smith W."/>
            <person name="Southgate A."/>
            <person name="Vilcinskas A."/>
            <person name="Vogt R."/>
            <person name="Wang P."/>
            <person name="Werren J."/>
            <person name="Yu X.Q."/>
            <person name="Zhou J.J."/>
            <person name="Brown S.J."/>
            <person name="Scherer S.E."/>
            <person name="Richards S."/>
            <person name="Blissard G.W."/>
        </authorList>
    </citation>
    <scope>NUCLEOTIDE SEQUENCE</scope>
</reference>
<feature type="transmembrane region" description="Helical" evidence="1">
    <location>
        <begin position="80"/>
        <end position="104"/>
    </location>
</feature>
<dbReference type="Proteomes" id="UP000791440">
    <property type="component" value="Unassembled WGS sequence"/>
</dbReference>
<dbReference type="AlphaFoldDB" id="A0A922CP87"/>
<organism evidence="2 3">
    <name type="scientific">Manduca sexta</name>
    <name type="common">Tobacco hawkmoth</name>
    <name type="synonym">Tobacco hornworm</name>
    <dbReference type="NCBI Taxonomy" id="7130"/>
    <lineage>
        <taxon>Eukaryota</taxon>
        <taxon>Metazoa</taxon>
        <taxon>Ecdysozoa</taxon>
        <taxon>Arthropoda</taxon>
        <taxon>Hexapoda</taxon>
        <taxon>Insecta</taxon>
        <taxon>Pterygota</taxon>
        <taxon>Neoptera</taxon>
        <taxon>Endopterygota</taxon>
        <taxon>Lepidoptera</taxon>
        <taxon>Glossata</taxon>
        <taxon>Ditrysia</taxon>
        <taxon>Bombycoidea</taxon>
        <taxon>Sphingidae</taxon>
        <taxon>Sphinginae</taxon>
        <taxon>Sphingini</taxon>
        <taxon>Manduca</taxon>
    </lineage>
</organism>
<dbReference type="PANTHER" id="PTHR36694">
    <property type="entry name" value="PASIFLORA 1, ISOFORM A-RELATED"/>
    <property type="match status" value="1"/>
</dbReference>
<keyword evidence="3" id="KW-1185">Reference proteome</keyword>
<comment type="caution">
    <text evidence="2">The sequence shown here is derived from an EMBL/GenBank/DDBJ whole genome shotgun (WGS) entry which is preliminary data.</text>
</comment>
<evidence type="ECO:0000313" key="2">
    <source>
        <dbReference type="EMBL" id="KAG6454265.1"/>
    </source>
</evidence>
<keyword evidence="1" id="KW-1133">Transmembrane helix</keyword>
<keyword evidence="1" id="KW-0812">Transmembrane</keyword>
<feature type="transmembrane region" description="Helical" evidence="1">
    <location>
        <begin position="40"/>
        <end position="60"/>
    </location>
</feature>
<feature type="transmembrane region" description="Helical" evidence="1">
    <location>
        <begin position="116"/>
        <end position="142"/>
    </location>
</feature>
<protein>
    <submittedName>
        <fullName evidence="2">Uncharacterized protein</fullName>
    </submittedName>
</protein>
<evidence type="ECO:0000313" key="3">
    <source>
        <dbReference type="Proteomes" id="UP000791440"/>
    </source>
</evidence>
<dbReference type="EMBL" id="JH668462">
    <property type="protein sequence ID" value="KAG6454265.1"/>
    <property type="molecule type" value="Genomic_DNA"/>
</dbReference>
<evidence type="ECO:0000256" key="1">
    <source>
        <dbReference type="SAM" id="Phobius"/>
    </source>
</evidence>
<feature type="transmembrane region" description="Helical" evidence="1">
    <location>
        <begin position="148"/>
        <end position="175"/>
    </location>
</feature>
<dbReference type="PANTHER" id="PTHR36694:SF11">
    <property type="entry name" value="LP21121P-RELATED"/>
    <property type="match status" value="1"/>
</dbReference>
<gene>
    <name evidence="2" type="ORF">O3G_MSEX008610</name>
</gene>